<dbReference type="PROSITE" id="PS00678">
    <property type="entry name" value="WD_REPEATS_1"/>
    <property type="match status" value="1"/>
</dbReference>
<keyword evidence="2 7" id="KW-0853">WD repeat</keyword>
<feature type="repeat" description="WD" evidence="7">
    <location>
        <begin position="210"/>
        <end position="246"/>
    </location>
</feature>
<gene>
    <name evidence="10" type="ORF">J3Q64DRAFT_1657425</name>
</gene>
<dbReference type="SUPFAM" id="SSF55031">
    <property type="entry name" value="Bacterial exopeptidase dimerisation domain"/>
    <property type="match status" value="1"/>
</dbReference>
<evidence type="ECO:0000256" key="6">
    <source>
        <dbReference type="ARBA" id="ARBA00022801"/>
    </source>
</evidence>
<evidence type="ECO:0000256" key="5">
    <source>
        <dbReference type="ARBA" id="ARBA00022737"/>
    </source>
</evidence>
<dbReference type="Pfam" id="PF01546">
    <property type="entry name" value="Peptidase_M20"/>
    <property type="match status" value="1"/>
</dbReference>
<dbReference type="PROSITE" id="PS50082">
    <property type="entry name" value="WD_REPEATS_2"/>
    <property type="match status" value="5"/>
</dbReference>
<dbReference type="Pfam" id="PF00400">
    <property type="entry name" value="WD40"/>
    <property type="match status" value="6"/>
</dbReference>
<evidence type="ECO:0000256" key="3">
    <source>
        <dbReference type="ARBA" id="ARBA00022670"/>
    </source>
</evidence>
<dbReference type="EMBL" id="JBCLYO010000005">
    <property type="protein sequence ID" value="KAL0088894.1"/>
    <property type="molecule type" value="Genomic_DNA"/>
</dbReference>
<dbReference type="Gene3D" id="2.130.10.10">
    <property type="entry name" value="YVTN repeat-like/Quinoprotein amine dehydrogenase"/>
    <property type="match status" value="2"/>
</dbReference>
<feature type="domain" description="Peptidase M20 dimerisation" evidence="9">
    <location>
        <begin position="582"/>
        <end position="769"/>
    </location>
</feature>
<dbReference type="PANTHER" id="PTHR43270">
    <property type="entry name" value="BETA-ALA-HIS DIPEPTIDASE"/>
    <property type="match status" value="1"/>
</dbReference>
<dbReference type="PRINTS" id="PR00320">
    <property type="entry name" value="GPROTEINBRPT"/>
</dbReference>
<feature type="repeat" description="WD" evidence="7">
    <location>
        <begin position="301"/>
        <end position="331"/>
    </location>
</feature>
<dbReference type="InterPro" id="IPR036322">
    <property type="entry name" value="WD40_repeat_dom_sf"/>
</dbReference>
<dbReference type="SMART" id="SM00320">
    <property type="entry name" value="WD40"/>
    <property type="match status" value="7"/>
</dbReference>
<comment type="similarity">
    <text evidence="1">Belongs to the peptidase M20A family.</text>
</comment>
<dbReference type="Gene3D" id="3.30.70.360">
    <property type="match status" value="1"/>
</dbReference>
<dbReference type="InterPro" id="IPR015943">
    <property type="entry name" value="WD40/YVTN_repeat-like_dom_sf"/>
</dbReference>
<protein>
    <submittedName>
        <fullName evidence="10">WD40-repeat-containing domain protein</fullName>
    </submittedName>
</protein>
<dbReference type="Proteomes" id="UP001448207">
    <property type="component" value="Unassembled WGS sequence"/>
</dbReference>
<dbReference type="InterPro" id="IPR036264">
    <property type="entry name" value="Bact_exopeptidase_dim_dom"/>
</dbReference>
<feature type="region of interest" description="Disordered" evidence="8">
    <location>
        <begin position="662"/>
        <end position="697"/>
    </location>
</feature>
<dbReference type="InterPro" id="IPR001680">
    <property type="entry name" value="WD40_rpt"/>
</dbReference>
<evidence type="ECO:0000259" key="9">
    <source>
        <dbReference type="Pfam" id="PF07687"/>
    </source>
</evidence>
<dbReference type="InterPro" id="IPR011650">
    <property type="entry name" value="Peptidase_M20_dimer"/>
</dbReference>
<reference evidence="10 11" key="1">
    <citation type="submission" date="2024-04" db="EMBL/GenBank/DDBJ databases">
        <title>Symmetric and asymmetric DNA N6-adenine methylation regulates different biological responses in Mucorales.</title>
        <authorList>
            <consortium name="Lawrence Berkeley National Laboratory"/>
            <person name="Lax C."/>
            <person name="Mondo S.J."/>
            <person name="Osorio-Concepcion M."/>
            <person name="Muszewska A."/>
            <person name="Corrochano-Luque M."/>
            <person name="Gutierrez G."/>
            <person name="Riley R."/>
            <person name="Lipzen A."/>
            <person name="Guo J."/>
            <person name="Hundley H."/>
            <person name="Amirebrahimi M."/>
            <person name="Ng V."/>
            <person name="Lorenzo-Gutierrez D."/>
            <person name="Binder U."/>
            <person name="Yang J."/>
            <person name="Song Y."/>
            <person name="Canovas D."/>
            <person name="Navarro E."/>
            <person name="Freitag M."/>
            <person name="Gabaldon T."/>
            <person name="Grigoriev I.V."/>
            <person name="Corrochano L.M."/>
            <person name="Nicolas F.E."/>
            <person name="Garre V."/>
        </authorList>
    </citation>
    <scope>NUCLEOTIDE SEQUENCE [LARGE SCALE GENOMIC DNA]</scope>
    <source>
        <strain evidence="10 11">L51</strain>
    </source>
</reference>
<dbReference type="Gene3D" id="3.40.630.10">
    <property type="entry name" value="Zn peptidases"/>
    <property type="match status" value="1"/>
</dbReference>
<dbReference type="PIRSF" id="PIRSF037237">
    <property type="entry name" value="Peptidase_WD_repeats_DUG2"/>
    <property type="match status" value="1"/>
</dbReference>
<feature type="repeat" description="WD" evidence="7">
    <location>
        <begin position="75"/>
        <end position="116"/>
    </location>
</feature>
<sequence length="882" mass="98244">MDFQHRAESPFSIGNISKLNGTKPLYPTRCVHTISQEDENSVLSLAASRQYLFSGSQSSKIHVWDLQTFTLVATLEGHRGSVLGLSISKDQKWLFSCSGDGTIRVWDTGTLKCTYSIVSCHDVGDIFSIVYSEKSNTLFFGSQNTSIQWYSFDDPQTRGSTTGVPVLPITPRNSQKLKFFEGPGMLECEITDNFDEDVIKCVVREKNVHLNAHDGYVYCLLYSTEVPNIDGEVIISGSGDGDVKIWIIIDGTLKYLQTLVGNSDKGVLSLALSEDGYLFCGVQGGDVQIWDLETYQMIRSVMAHSDDVLAVALKGPGLVSASADGTTKIWSQGFEFRESLDEHSGAVLALTTTGNYLITGSSDHSIKFWDLPSTVSSQEPFRRNSIVKETPSNDTFLYVLEKWVAMRTVGGNPKYMEECRRGARFLKNVLQQLGAVSRMIPGECGRNPLVYGKFTGKTSPDPSKKTPTVLIYGHYDVISAEDEKQEWNSDPFKLTGKNGYLYGRGTSDNKGPILSCIFAVNELLNEGLLDVNVIFLIEGEEESGSVGFFEGVNKHKELFADVDMILLSNSYWLGEDVPCLTYGLRGVIHASVTVSNPRADMHSGVEGGAISEPLIDLIHVLGKIVDNDKKILIPGFYDNVRPVTDTEERLYDPIIKWMQTSKESQSSTRAQHSYLASPTLSGAPKRSEKDNNTSLTKEPLALDAEKLKYDLMARWRYPTFTVHKIDVSINNPTIIPRSATAIVSMRVVPDQSIAEICEQFKNHVRNAFEDNVSENNISIDIQSASEYWLGNPQSEYFKAVENAIEEEWNVKPLYIREGGSIPAVRWLEKFCNAPAVHLPMGQASDQAHLHNERIRLRNIHAGRRIVKRLLQTLPVLADREKY</sequence>
<dbReference type="PROSITE" id="PS50294">
    <property type="entry name" value="WD_REPEATS_REGION"/>
    <property type="match status" value="3"/>
</dbReference>
<comment type="caution">
    <text evidence="10">The sequence shown here is derived from an EMBL/GenBank/DDBJ whole genome shotgun (WGS) entry which is preliminary data.</text>
</comment>
<name>A0ABR3B3B3_PHYBL</name>
<evidence type="ECO:0000313" key="11">
    <source>
        <dbReference type="Proteomes" id="UP001448207"/>
    </source>
</evidence>
<feature type="repeat" description="WD" evidence="7">
    <location>
        <begin position="340"/>
        <end position="379"/>
    </location>
</feature>
<dbReference type="InterPro" id="IPR002933">
    <property type="entry name" value="Peptidase_M20"/>
</dbReference>
<organism evidence="10 11">
    <name type="scientific">Phycomyces blakesleeanus</name>
    <dbReference type="NCBI Taxonomy" id="4837"/>
    <lineage>
        <taxon>Eukaryota</taxon>
        <taxon>Fungi</taxon>
        <taxon>Fungi incertae sedis</taxon>
        <taxon>Mucoromycota</taxon>
        <taxon>Mucoromycotina</taxon>
        <taxon>Mucoromycetes</taxon>
        <taxon>Mucorales</taxon>
        <taxon>Phycomycetaceae</taxon>
        <taxon>Phycomyces</taxon>
    </lineage>
</organism>
<keyword evidence="5" id="KW-0677">Repeat</keyword>
<feature type="repeat" description="WD" evidence="7">
    <location>
        <begin position="33"/>
        <end position="74"/>
    </location>
</feature>
<proteinExistence type="inferred from homology"/>
<dbReference type="Pfam" id="PF07687">
    <property type="entry name" value="M20_dimer"/>
    <property type="match status" value="1"/>
</dbReference>
<keyword evidence="6" id="KW-0378">Hydrolase</keyword>
<evidence type="ECO:0000313" key="10">
    <source>
        <dbReference type="EMBL" id="KAL0088894.1"/>
    </source>
</evidence>
<dbReference type="InterPro" id="IPR019775">
    <property type="entry name" value="WD40_repeat_CS"/>
</dbReference>
<dbReference type="SUPFAM" id="SSF53187">
    <property type="entry name" value="Zn-dependent exopeptidases"/>
    <property type="match status" value="1"/>
</dbReference>
<evidence type="ECO:0000256" key="4">
    <source>
        <dbReference type="ARBA" id="ARBA00022723"/>
    </source>
</evidence>
<keyword evidence="3" id="KW-0645">Protease</keyword>
<keyword evidence="4" id="KW-0479">Metal-binding</keyword>
<feature type="compositionally biased region" description="Polar residues" evidence="8">
    <location>
        <begin position="662"/>
        <end position="680"/>
    </location>
</feature>
<keyword evidence="11" id="KW-1185">Reference proteome</keyword>
<evidence type="ECO:0000256" key="2">
    <source>
        <dbReference type="ARBA" id="ARBA00022574"/>
    </source>
</evidence>
<dbReference type="CDD" id="cd00200">
    <property type="entry name" value="WD40"/>
    <property type="match status" value="1"/>
</dbReference>
<evidence type="ECO:0000256" key="1">
    <source>
        <dbReference type="ARBA" id="ARBA00006247"/>
    </source>
</evidence>
<evidence type="ECO:0000256" key="7">
    <source>
        <dbReference type="PROSITE-ProRule" id="PRU00221"/>
    </source>
</evidence>
<dbReference type="InterPro" id="IPR017149">
    <property type="entry name" value="GSH_degradosome_Dug2"/>
</dbReference>
<dbReference type="PANTHER" id="PTHR43270:SF8">
    <property type="entry name" value="DI- AND TRIPEPTIDASE DUG2-RELATED"/>
    <property type="match status" value="1"/>
</dbReference>
<accession>A0ABR3B3B3</accession>
<dbReference type="InterPro" id="IPR051458">
    <property type="entry name" value="Cyt/Met_Dipeptidase"/>
</dbReference>
<dbReference type="SUPFAM" id="SSF50978">
    <property type="entry name" value="WD40 repeat-like"/>
    <property type="match status" value="1"/>
</dbReference>
<evidence type="ECO:0000256" key="8">
    <source>
        <dbReference type="SAM" id="MobiDB-lite"/>
    </source>
</evidence>
<dbReference type="InterPro" id="IPR020472">
    <property type="entry name" value="WD40_PAC1"/>
</dbReference>